<evidence type="ECO:0000259" key="6">
    <source>
        <dbReference type="Pfam" id="PF01233"/>
    </source>
</evidence>
<dbReference type="EMBL" id="MN448296">
    <property type="protein sequence ID" value="QFG75006.1"/>
    <property type="molecule type" value="Genomic_DNA"/>
</dbReference>
<feature type="domain" description="Glycylpeptide N-tetradecanoyltransferase N-terminal" evidence="6">
    <location>
        <begin position="64"/>
        <end position="170"/>
    </location>
</feature>
<name>A0A5J6VL77_9VIRU</name>
<dbReference type="CDD" id="cd04301">
    <property type="entry name" value="NAT_SF"/>
    <property type="match status" value="1"/>
</dbReference>
<reference evidence="7" key="1">
    <citation type="journal article" date="2019" name="Philos. Trans. R. Soc. Lond., B, Biol. Sci.">
        <title>Targeted metagenomic recovery of four divergent viruses reveals shared and distinctive characteristics of giant viruses of marine eukaryotes.</title>
        <authorList>
            <person name="Needham D.M."/>
            <person name="Poirier C."/>
            <person name="Hehenberger E."/>
            <person name="Jimenez V."/>
            <person name="Swalwell J.E."/>
            <person name="Santoro A.E."/>
            <person name="Worden A.Z."/>
        </authorList>
    </citation>
    <scope>NUCLEOTIDE SEQUENCE</scope>
    <source>
        <strain evidence="7">OPacV-421</strain>
    </source>
</reference>
<keyword evidence="5" id="KW-0812">Transmembrane</keyword>
<dbReference type="InterPro" id="IPR022676">
    <property type="entry name" value="NMT_N"/>
</dbReference>
<feature type="transmembrane region" description="Helical" evidence="5">
    <location>
        <begin position="6"/>
        <end position="22"/>
    </location>
</feature>
<keyword evidence="4" id="KW-0012">Acyltransferase</keyword>
<evidence type="ECO:0000256" key="1">
    <source>
        <dbReference type="ARBA" id="ARBA00009469"/>
    </source>
</evidence>
<comment type="similarity">
    <text evidence="1">Belongs to the NMT family.</text>
</comment>
<sequence length="375" mass="45415">MLYYIYISIILFIVFLFLYIKIRFPFWSKQPVFNIYNIYYWILQPGIINHIVNEKSKYIDRAHIKFRYYDTLTKKERTSLATFINKNYLNKEHIHYHPTKQNVDAYFKHTVKPIYSFYKLKYTKRLIACITGRQLSVELPNKQFTCYYVDYLCIHKDYRKKGYAEKMIQTHEYYQRKNTNILVSLFKKETNLHLIVPLVIYKTYKFDMTLWENNVYLANNLRLIKVSKKNIYDYWDIIYKNNSFSKIICNISTLIELIETNNIIIYVLKNIVENTPMAIYMFKDNVTTYMNKDIIECIGSINITTKSLFVDGFSFLLKKIKQSYSYLFMENLSDNYLLIDKIKQKHAPIHVTTYAYYFYNYAVRPMNNKKMLILC</sequence>
<keyword evidence="5" id="KW-0472">Membrane</keyword>
<organism evidence="7">
    <name type="scientific">Megaviridae environmental sample</name>
    <dbReference type="NCBI Taxonomy" id="1737588"/>
    <lineage>
        <taxon>Viruses</taxon>
        <taxon>Varidnaviria</taxon>
        <taxon>Bamfordvirae</taxon>
        <taxon>Nucleocytoviricota</taxon>
        <taxon>Megaviricetes</taxon>
        <taxon>Imitervirales</taxon>
        <taxon>Mimiviridae</taxon>
        <taxon>environmental samples</taxon>
    </lineage>
</organism>
<dbReference type="SUPFAM" id="SSF55729">
    <property type="entry name" value="Acyl-CoA N-acyltransferases (Nat)"/>
    <property type="match status" value="1"/>
</dbReference>
<dbReference type="Pfam" id="PF01233">
    <property type="entry name" value="NMT"/>
    <property type="match status" value="1"/>
</dbReference>
<dbReference type="EC" id="2.3.1.97" evidence="2"/>
<dbReference type="GO" id="GO:0004379">
    <property type="term" value="F:glycylpeptide N-tetradecanoyltransferase activity"/>
    <property type="evidence" value="ECO:0007669"/>
    <property type="project" value="UniProtKB-EC"/>
</dbReference>
<evidence type="ECO:0000256" key="2">
    <source>
        <dbReference type="ARBA" id="ARBA00012923"/>
    </source>
</evidence>
<dbReference type="Gene3D" id="3.40.630.170">
    <property type="match status" value="1"/>
</dbReference>
<keyword evidence="3" id="KW-0808">Transferase</keyword>
<protein>
    <recommendedName>
        <fullName evidence="2">glycylpeptide N-tetradecanoyltransferase</fullName>
        <ecNumber evidence="2">2.3.1.97</ecNumber>
    </recommendedName>
</protein>
<accession>A0A5J6VL77</accession>
<evidence type="ECO:0000256" key="4">
    <source>
        <dbReference type="ARBA" id="ARBA00023315"/>
    </source>
</evidence>
<evidence type="ECO:0000256" key="5">
    <source>
        <dbReference type="SAM" id="Phobius"/>
    </source>
</evidence>
<evidence type="ECO:0000313" key="7">
    <source>
        <dbReference type="EMBL" id="QFG75006.1"/>
    </source>
</evidence>
<keyword evidence="5" id="KW-1133">Transmembrane helix</keyword>
<proteinExistence type="inferred from homology"/>
<dbReference type="InterPro" id="IPR016181">
    <property type="entry name" value="Acyl_CoA_acyltransferase"/>
</dbReference>
<evidence type="ECO:0000256" key="3">
    <source>
        <dbReference type="ARBA" id="ARBA00022679"/>
    </source>
</evidence>